<dbReference type="GO" id="GO:0016776">
    <property type="term" value="F:phosphotransferase activity, phosphate group as acceptor"/>
    <property type="evidence" value="ECO:0007669"/>
    <property type="project" value="TreeGrafter"/>
</dbReference>
<evidence type="ECO:0000259" key="2">
    <source>
        <dbReference type="Pfam" id="PF08019"/>
    </source>
</evidence>
<dbReference type="eggNOG" id="COG2194">
    <property type="taxonomic scope" value="Bacteria"/>
</dbReference>
<name>S3MTD2_9GAMM</name>
<dbReference type="Proteomes" id="UP000014568">
    <property type="component" value="Unassembled WGS sequence"/>
</dbReference>
<dbReference type="InterPro" id="IPR040423">
    <property type="entry name" value="PEA_transferase"/>
</dbReference>
<evidence type="ECO:0000313" key="3">
    <source>
        <dbReference type="EMBL" id="EPF71080.1"/>
    </source>
</evidence>
<dbReference type="AlphaFoldDB" id="S3MTD2"/>
<sequence>MELHVLEHLKSLRLNAVQWGWLTILLFAIICCNTPRFIIENYGLRSLLFFIGLLVILFCLLNLLFTPFFFLPYLSKSLLTLLIIISTSCSYVILHYYITVDRNIIQNNFEMYQADMNWYFTISLALTILILDELSAAMVTIASKKLGRPLKTMFSWIVKVLMSLIVLAVICVVFHKDYASFFAPYRELPSQDLPVTLVSNIDGYYNREFNVNAQSLQAIDEDVSRPLVGKRPKLIIYCRNRGDCKSR</sequence>
<dbReference type="GO" id="GO:0005886">
    <property type="term" value="C:plasma membrane"/>
    <property type="evidence" value="ECO:0007669"/>
    <property type="project" value="UniProtKB-SubCell"/>
</dbReference>
<dbReference type="Pfam" id="PF08019">
    <property type="entry name" value="EptA_B_N"/>
    <property type="match status" value="1"/>
</dbReference>
<keyword evidence="4" id="KW-1185">Reference proteome</keyword>
<dbReference type="STRING" id="632955.GCA_000829675_00282"/>
<keyword evidence="3" id="KW-0808">Transferase</keyword>
<protein>
    <submittedName>
        <fullName evidence="3">Phosphoethanolamine transferase</fullName>
    </submittedName>
</protein>
<feature type="transmembrane region" description="Helical" evidence="1">
    <location>
        <begin position="118"/>
        <end position="141"/>
    </location>
</feature>
<dbReference type="InterPro" id="IPR012549">
    <property type="entry name" value="EptA-like_N"/>
</dbReference>
<comment type="caution">
    <text evidence="3">The sequence shown here is derived from an EMBL/GenBank/DDBJ whole genome shotgun (WGS) entry which is preliminary data.</text>
</comment>
<keyword evidence="1" id="KW-1133">Transmembrane helix</keyword>
<keyword evidence="1" id="KW-0812">Transmembrane</keyword>
<evidence type="ECO:0000256" key="1">
    <source>
        <dbReference type="SAM" id="Phobius"/>
    </source>
</evidence>
<dbReference type="PATRIC" id="fig|421052.3.peg.2780"/>
<evidence type="ECO:0000313" key="4">
    <source>
        <dbReference type="Proteomes" id="UP000014568"/>
    </source>
</evidence>
<keyword evidence="1" id="KW-0472">Membrane</keyword>
<dbReference type="EMBL" id="ATGI01000034">
    <property type="protein sequence ID" value="EPF71080.1"/>
    <property type="molecule type" value="Genomic_DNA"/>
</dbReference>
<feature type="transmembrane region" description="Helical" evidence="1">
    <location>
        <begin position="46"/>
        <end position="71"/>
    </location>
</feature>
<feature type="domain" description="Phosphoethanolamine transferase N-terminal" evidence="2">
    <location>
        <begin position="57"/>
        <end position="208"/>
    </location>
</feature>
<dbReference type="PANTHER" id="PTHR30443">
    <property type="entry name" value="INNER MEMBRANE PROTEIN"/>
    <property type="match status" value="1"/>
</dbReference>
<feature type="transmembrane region" description="Helical" evidence="1">
    <location>
        <begin position="153"/>
        <end position="174"/>
    </location>
</feature>
<feature type="transmembrane region" description="Helical" evidence="1">
    <location>
        <begin position="77"/>
        <end position="98"/>
    </location>
</feature>
<feature type="transmembrane region" description="Helical" evidence="1">
    <location>
        <begin position="20"/>
        <end position="39"/>
    </location>
</feature>
<accession>S3MTD2</accession>
<proteinExistence type="predicted"/>
<reference evidence="3 4" key="1">
    <citation type="submission" date="2013-06" db="EMBL/GenBank/DDBJ databases">
        <title>The Genome Sequence of Acinetobacter rudis CIP 110305.</title>
        <authorList>
            <consortium name="The Broad Institute Genome Sequencing Platform"/>
            <consortium name="The Broad Institute Genome Sequencing Center for Infectious Disease"/>
            <person name="Cerqueira G."/>
            <person name="Feldgarden M."/>
            <person name="Courvalin P."/>
            <person name="Perichon B."/>
            <person name="Grillot-Courvalin C."/>
            <person name="Clermont D."/>
            <person name="Rocha E."/>
            <person name="Yoon E.-J."/>
            <person name="Nemec A."/>
            <person name="Young S.K."/>
            <person name="Zeng Q."/>
            <person name="Gargeya S."/>
            <person name="Fitzgerald M."/>
            <person name="Abouelleil A."/>
            <person name="Alvarado L."/>
            <person name="Berlin A.M."/>
            <person name="Chapman S.B."/>
            <person name="Dewar J."/>
            <person name="Goldberg J."/>
            <person name="Griggs A."/>
            <person name="Gujja S."/>
            <person name="Hansen M."/>
            <person name="Howarth C."/>
            <person name="Imamovic A."/>
            <person name="Larimer J."/>
            <person name="McCowan C."/>
            <person name="Murphy C."/>
            <person name="Pearson M."/>
            <person name="Priest M."/>
            <person name="Roberts A."/>
            <person name="Saif S."/>
            <person name="Shea T."/>
            <person name="Sykes S."/>
            <person name="Wortman J."/>
            <person name="Nusbaum C."/>
            <person name="Birren B."/>
        </authorList>
    </citation>
    <scope>NUCLEOTIDE SEQUENCE [LARGE SCALE GENOMIC DNA]</scope>
    <source>
        <strain evidence="3 4">CIP 110305</strain>
    </source>
</reference>
<dbReference type="HOGENOM" id="CLU_1122715_0_0_6"/>
<dbReference type="GO" id="GO:0009244">
    <property type="term" value="P:lipopolysaccharide core region biosynthetic process"/>
    <property type="evidence" value="ECO:0007669"/>
    <property type="project" value="TreeGrafter"/>
</dbReference>
<organism evidence="3 4">
    <name type="scientific">Acinetobacter rudis CIP 110305</name>
    <dbReference type="NCBI Taxonomy" id="421052"/>
    <lineage>
        <taxon>Bacteria</taxon>
        <taxon>Pseudomonadati</taxon>
        <taxon>Pseudomonadota</taxon>
        <taxon>Gammaproteobacteria</taxon>
        <taxon>Moraxellales</taxon>
        <taxon>Moraxellaceae</taxon>
        <taxon>Acinetobacter</taxon>
    </lineage>
</organism>
<gene>
    <name evidence="3" type="ORF">F945_02843</name>
</gene>
<dbReference type="PANTHER" id="PTHR30443:SF0">
    <property type="entry name" value="PHOSPHOETHANOLAMINE TRANSFERASE EPTA"/>
    <property type="match status" value="1"/>
</dbReference>